<dbReference type="Gene3D" id="3.90.660.10">
    <property type="match status" value="1"/>
</dbReference>
<dbReference type="PANTHER" id="PTHR10742">
    <property type="entry name" value="FLAVIN MONOAMINE OXIDASE"/>
    <property type="match status" value="1"/>
</dbReference>
<comment type="caution">
    <text evidence="8">The sequence shown here is derived from an EMBL/GenBank/DDBJ whole genome shotgun (WGS) entry which is preliminary data.</text>
</comment>
<evidence type="ECO:0000256" key="2">
    <source>
        <dbReference type="ARBA" id="ARBA00004723"/>
    </source>
</evidence>
<dbReference type="InterPro" id="IPR002937">
    <property type="entry name" value="Amino_oxidase"/>
</dbReference>
<dbReference type="Gene3D" id="3.50.50.60">
    <property type="entry name" value="FAD/NAD(P)-binding domain"/>
    <property type="match status" value="1"/>
</dbReference>
<dbReference type="Pfam" id="PF01593">
    <property type="entry name" value="Amino_oxidase"/>
    <property type="match status" value="1"/>
</dbReference>
<dbReference type="Proteomes" id="UP000077202">
    <property type="component" value="Unassembled WGS sequence"/>
</dbReference>
<feature type="domain" description="Amine oxidase" evidence="7">
    <location>
        <begin position="231"/>
        <end position="660"/>
    </location>
</feature>
<evidence type="ECO:0000256" key="3">
    <source>
        <dbReference type="ARBA" id="ARBA00005995"/>
    </source>
</evidence>
<comment type="similarity">
    <text evidence="3">Belongs to the flavin monoamine oxidase family.</text>
</comment>
<gene>
    <name evidence="8" type="ORF">AXG93_2528s2300</name>
</gene>
<dbReference type="AlphaFoldDB" id="A0A176WQH0"/>
<evidence type="ECO:0000256" key="1">
    <source>
        <dbReference type="ARBA" id="ARBA00001974"/>
    </source>
</evidence>
<dbReference type="PRINTS" id="PR00757">
    <property type="entry name" value="AMINEOXDASEF"/>
</dbReference>
<accession>A0A176WQH0</accession>
<feature type="binding site" evidence="5">
    <location>
        <begin position="249"/>
        <end position="250"/>
    </location>
    <ligand>
        <name>FAD</name>
        <dbReference type="ChEBI" id="CHEBI:57692"/>
    </ligand>
</feature>
<feature type="binding site" evidence="5">
    <location>
        <position position="443"/>
    </location>
    <ligand>
        <name>FAD</name>
        <dbReference type="ChEBI" id="CHEBI:57692"/>
    </ligand>
</feature>
<comment type="pathway">
    <text evidence="2">Amine and polyamine degradation; spermine degradation.</text>
</comment>
<evidence type="ECO:0000313" key="9">
    <source>
        <dbReference type="Proteomes" id="UP000077202"/>
    </source>
</evidence>
<dbReference type="GO" id="GO:0046592">
    <property type="term" value="F:polyamine oxidase activity"/>
    <property type="evidence" value="ECO:0007669"/>
    <property type="project" value="UniProtKB-ARBA"/>
</dbReference>
<dbReference type="InterPro" id="IPR001613">
    <property type="entry name" value="Flavin_amine_oxidase"/>
</dbReference>
<reference evidence="8" key="1">
    <citation type="submission" date="2016-03" db="EMBL/GenBank/DDBJ databases">
        <title>Mechanisms controlling the formation of the plant cell surface in tip-growing cells are functionally conserved among land plants.</title>
        <authorList>
            <person name="Honkanen S."/>
            <person name="Jones V.A."/>
            <person name="Morieri G."/>
            <person name="Champion C."/>
            <person name="Hetherington A.J."/>
            <person name="Kelly S."/>
            <person name="Saint-Marcoux D."/>
            <person name="Proust H."/>
            <person name="Prescott H."/>
            <person name="Dolan L."/>
        </authorList>
    </citation>
    <scope>NUCLEOTIDE SEQUENCE [LARGE SCALE GENOMIC DNA]</scope>
    <source>
        <tissue evidence="8">Whole gametophyte</tissue>
    </source>
</reference>
<dbReference type="InterPro" id="IPR050281">
    <property type="entry name" value="Flavin_monoamine_oxidase"/>
</dbReference>
<dbReference type="SUPFAM" id="SSF54373">
    <property type="entry name" value="FAD-linked reductases, C-terminal domain"/>
    <property type="match status" value="1"/>
</dbReference>
<name>A0A176WQH0_MARPO</name>
<evidence type="ECO:0000259" key="7">
    <source>
        <dbReference type="Pfam" id="PF01593"/>
    </source>
</evidence>
<dbReference type="InterPro" id="IPR036188">
    <property type="entry name" value="FAD/NAD-bd_sf"/>
</dbReference>
<dbReference type="GO" id="GO:0006598">
    <property type="term" value="P:polyamine catabolic process"/>
    <property type="evidence" value="ECO:0007669"/>
    <property type="project" value="TreeGrafter"/>
</dbReference>
<keyword evidence="9" id="KW-1185">Reference proteome</keyword>
<feature type="region of interest" description="Disordered" evidence="6">
    <location>
        <begin position="1"/>
        <end position="21"/>
    </location>
</feature>
<keyword evidence="4" id="KW-0560">Oxidoreductase</keyword>
<proteinExistence type="inferred from homology"/>
<feature type="compositionally biased region" description="Polar residues" evidence="6">
    <location>
        <begin position="10"/>
        <end position="21"/>
    </location>
</feature>
<evidence type="ECO:0000256" key="6">
    <source>
        <dbReference type="SAM" id="MobiDB-lite"/>
    </source>
</evidence>
<protein>
    <recommendedName>
        <fullName evidence="7">Amine oxidase domain-containing protein</fullName>
    </recommendedName>
</protein>
<evidence type="ECO:0000313" key="8">
    <source>
        <dbReference type="EMBL" id="OAE34861.1"/>
    </source>
</evidence>
<sequence>MIGPHEKYDQNNNTVGERSSATGCSDLSYNLTWPHEIAQSRTKKAERELNYHEWVSDDRLQSRGQLAIHITHGSLWREGERERLGRVGQFEQFGRPEGWAWTGAGLGWTGLDWNLRQIVDIHHLAKSSSGAKAGLENSTNCEAEGLMILLATKVSKSSNSDRLEMAHAYVFVLLVIVASTCLQEVHAGDIITTDVVIIGAGAAEANYLQYDTSQGRTLTSSLAAAVDPTRITAGKTLTEGGITDLVILEATGKVGGRIRNADFAGVKVELGANWIEGVNGQKENPVYRLASEVNLKFSYSFYDNCTENIYDHTGYLDPEVVAPAVELAEQSFDFVVALGTNFTEENVEDISILTAQRFFGHVPSTPVEMVIDSFNYDFTCAEPPRVTSLKNSEPLPTDSILGPDSFFVADPRGYATVLEPLAQYLNSANGLWTDPRLKLNTVVTKIEYSTEGVTVYTEDGTIYKAKAAILTVSIGVLQSDLIDFSPDLPFWKLSAIYQFNMAIYTKIFLKFPRTFWPTGPGTEYILYADEMRGYFPFWQHLDNEFPGENLIFTTVTDDESRRIEQMPENETLAEIMVVLRKMFGQDIPNATDILYPRWWQDKFFRGTFSNWPIGVSSYEYKQLQAPVGRLYFSGEHCSEQYNGYVHGAIFAGDETAHEVLKCLQENDCNTIIPRGLKPAKEVCRAAIHHVRCRKGLTLNN</sequence>
<evidence type="ECO:0000256" key="4">
    <source>
        <dbReference type="ARBA" id="ARBA00023002"/>
    </source>
</evidence>
<organism evidence="8 9">
    <name type="scientific">Marchantia polymorpha subsp. ruderalis</name>
    <dbReference type="NCBI Taxonomy" id="1480154"/>
    <lineage>
        <taxon>Eukaryota</taxon>
        <taxon>Viridiplantae</taxon>
        <taxon>Streptophyta</taxon>
        <taxon>Embryophyta</taxon>
        <taxon>Marchantiophyta</taxon>
        <taxon>Marchantiopsida</taxon>
        <taxon>Marchantiidae</taxon>
        <taxon>Marchantiales</taxon>
        <taxon>Marchantiaceae</taxon>
        <taxon>Marchantia</taxon>
    </lineage>
</organism>
<dbReference type="EMBL" id="LVLJ01000312">
    <property type="protein sequence ID" value="OAE34861.1"/>
    <property type="molecule type" value="Genomic_DNA"/>
</dbReference>
<evidence type="ECO:0000256" key="5">
    <source>
        <dbReference type="PIRSR" id="PIRSR601613-1"/>
    </source>
</evidence>
<comment type="cofactor">
    <cofactor evidence="1">
        <name>FAD</name>
        <dbReference type="ChEBI" id="CHEBI:57692"/>
    </cofactor>
</comment>
<dbReference type="SUPFAM" id="SSF51905">
    <property type="entry name" value="FAD/NAD(P)-binding domain"/>
    <property type="match status" value="1"/>
</dbReference>
<dbReference type="PANTHER" id="PTHR10742:SF313">
    <property type="entry name" value="AMINE OXIDASE"/>
    <property type="match status" value="1"/>
</dbReference>